<comment type="caution">
    <text evidence="2">The sequence shown here is derived from an EMBL/GenBank/DDBJ whole genome shotgun (WGS) entry which is preliminary data.</text>
</comment>
<organism evidence="2 3">
    <name type="scientific">Adonisia turfae CCMR0082</name>
    <dbReference type="NCBI Taxonomy" id="2304604"/>
    <lineage>
        <taxon>Bacteria</taxon>
        <taxon>Bacillati</taxon>
        <taxon>Cyanobacteriota</taxon>
        <taxon>Adonisia</taxon>
        <taxon>Adonisia turfae</taxon>
    </lineage>
</organism>
<dbReference type="AlphaFoldDB" id="A0A6M0SIU2"/>
<proteinExistence type="predicted"/>
<evidence type="ECO:0000313" key="3">
    <source>
        <dbReference type="Proteomes" id="UP000473574"/>
    </source>
</evidence>
<feature type="transmembrane region" description="Helical" evidence="1">
    <location>
        <begin position="46"/>
        <end position="64"/>
    </location>
</feature>
<keyword evidence="1" id="KW-1133">Transmembrane helix</keyword>
<accession>A0A6M0SIU2</accession>
<sequence length="75" mass="7874">MSVVRRKQAFSDWSQLATSSEAASKRINEVGESKASALKSFTKRRLVALSGNGVLSALLILARFPTCAGTSGSAT</sequence>
<name>A0A6M0SIU2_9CYAN</name>
<gene>
    <name evidence="2" type="ORF">D0962_36795</name>
</gene>
<reference evidence="2 3" key="1">
    <citation type="journal article" date="2020" name="Microb. Ecol.">
        <title>Ecogenomics of the Marine Benthic Filamentous Cyanobacterium Adonisia.</title>
        <authorList>
            <person name="Walter J.M."/>
            <person name="Coutinho F.H."/>
            <person name="Leomil L."/>
            <person name="Hargreaves P.I."/>
            <person name="Campeao M.E."/>
            <person name="Vieira V.V."/>
            <person name="Silva B.S."/>
            <person name="Fistarol G.O."/>
            <person name="Salomon P.S."/>
            <person name="Sawabe T."/>
            <person name="Mino S."/>
            <person name="Hosokawa M."/>
            <person name="Miyashita H."/>
            <person name="Maruyama F."/>
            <person name="van Verk M.C."/>
            <person name="Dutilh B.E."/>
            <person name="Thompson C.C."/>
            <person name="Thompson F.L."/>
        </authorList>
    </citation>
    <scope>NUCLEOTIDE SEQUENCE [LARGE SCALE GENOMIC DNA]</scope>
    <source>
        <strain evidence="2 3">CCMR0082</strain>
    </source>
</reference>
<protein>
    <submittedName>
        <fullName evidence="2">Uncharacterized protein</fullName>
    </submittedName>
</protein>
<dbReference type="Proteomes" id="UP000473574">
    <property type="component" value="Unassembled WGS sequence"/>
</dbReference>
<evidence type="ECO:0000256" key="1">
    <source>
        <dbReference type="SAM" id="Phobius"/>
    </source>
</evidence>
<evidence type="ECO:0000313" key="2">
    <source>
        <dbReference type="EMBL" id="NEZ68226.1"/>
    </source>
</evidence>
<keyword evidence="1" id="KW-0812">Transmembrane</keyword>
<keyword evidence="1" id="KW-0472">Membrane</keyword>
<dbReference type="EMBL" id="QZCE01000002">
    <property type="protein sequence ID" value="NEZ68226.1"/>
    <property type="molecule type" value="Genomic_DNA"/>
</dbReference>